<dbReference type="PANTHER" id="PTHR43000">
    <property type="entry name" value="DTDP-D-GLUCOSE 4,6-DEHYDRATASE-RELATED"/>
    <property type="match status" value="1"/>
</dbReference>
<dbReference type="InterPro" id="IPR036291">
    <property type="entry name" value="NAD(P)-bd_dom_sf"/>
</dbReference>
<protein>
    <submittedName>
        <fullName evidence="2">SDR family NAD(P)-dependent oxidoreductase</fullName>
    </submittedName>
</protein>
<dbReference type="GO" id="GO:0016831">
    <property type="term" value="F:carboxy-lyase activity"/>
    <property type="evidence" value="ECO:0007669"/>
    <property type="project" value="InterPro"/>
</dbReference>
<dbReference type="SUPFAM" id="SSF51735">
    <property type="entry name" value="NAD(P)-binding Rossmann-fold domains"/>
    <property type="match status" value="1"/>
</dbReference>
<gene>
    <name evidence="2" type="ORF">ELD05_07910</name>
</gene>
<sequence>MNLSNKKVLVTGAGGFIGSHLVEELVRLGANVLAFVHYNSFNRWGWLETLDREIIREIEIYVGDVRDYDSVKKAVKGKDVVFHLAALISIPYSYQTPMAFYKTNVEGTLNVLEACMENDVQKLIHTSTSEVYGTALYIPIDENHPLQAQSPYSASKIAADKAVESFVNSYDLNATIVRPFNTYGPRQSARAIIPTVITQILGGVKNIRVGNIQTIRDFNYVKDTVRGFIKAAEYDGGKGEVYNIGSGKEISIKNLIHLISEVIGVEVEVVVDEKRIRPDKSEVMRLCCDNSKAKIKLGWYPQYDLKAGLIETVNWFRDNYNLYKWEIYNI</sequence>
<dbReference type="RefSeq" id="WP_127351996.1">
    <property type="nucleotide sequence ID" value="NZ_CP034791.1"/>
</dbReference>
<name>A0A3T0D697_9FIRM</name>
<accession>A0A3T0D697</accession>
<organism evidence="2 3">
    <name type="scientific">Caldicellulosiruptor changbaiensis</name>
    <dbReference type="NCBI Taxonomy" id="1222016"/>
    <lineage>
        <taxon>Bacteria</taxon>
        <taxon>Bacillati</taxon>
        <taxon>Bacillota</taxon>
        <taxon>Bacillota incertae sedis</taxon>
        <taxon>Caldicellulosiruptorales</taxon>
        <taxon>Caldicellulosiruptoraceae</taxon>
        <taxon>Caldicellulosiruptor</taxon>
    </lineage>
</organism>
<reference evidence="2 3" key="1">
    <citation type="submission" date="2018-12" db="EMBL/GenBank/DDBJ databases">
        <title>Genome sequence from the cellulolytic species, Caldicellulosiruptor changbaiensis.</title>
        <authorList>
            <person name="Blumer-Schuette S.E."/>
            <person name="Mendoza C."/>
        </authorList>
    </citation>
    <scope>NUCLEOTIDE SEQUENCE [LARGE SCALE GENOMIC DNA]</scope>
    <source>
        <strain evidence="2 3">CBS-Z</strain>
    </source>
</reference>
<dbReference type="InterPro" id="IPR045869">
    <property type="entry name" value="Arna-like_SDR_e"/>
</dbReference>
<evidence type="ECO:0000313" key="2">
    <source>
        <dbReference type="EMBL" id="AZT90574.1"/>
    </source>
</evidence>
<dbReference type="AlphaFoldDB" id="A0A3T0D697"/>
<evidence type="ECO:0000259" key="1">
    <source>
        <dbReference type="Pfam" id="PF16363"/>
    </source>
</evidence>
<dbReference type="Proteomes" id="UP000282930">
    <property type="component" value="Chromosome"/>
</dbReference>
<dbReference type="Pfam" id="PF16363">
    <property type="entry name" value="GDP_Man_Dehyd"/>
    <property type="match status" value="1"/>
</dbReference>
<dbReference type="KEGG" id="ccha:ELD05_07910"/>
<evidence type="ECO:0000313" key="3">
    <source>
        <dbReference type="Proteomes" id="UP000282930"/>
    </source>
</evidence>
<dbReference type="PRINTS" id="PR01713">
    <property type="entry name" value="NUCEPIMERASE"/>
</dbReference>
<keyword evidence="3" id="KW-1185">Reference proteome</keyword>
<dbReference type="EMBL" id="CP034791">
    <property type="protein sequence ID" value="AZT90574.1"/>
    <property type="molecule type" value="Genomic_DNA"/>
</dbReference>
<feature type="domain" description="NAD(P)-binding" evidence="1">
    <location>
        <begin position="9"/>
        <end position="310"/>
    </location>
</feature>
<dbReference type="Gene3D" id="3.40.50.720">
    <property type="entry name" value="NAD(P)-binding Rossmann-like Domain"/>
    <property type="match status" value="1"/>
</dbReference>
<dbReference type="CDD" id="cd05257">
    <property type="entry name" value="Arna_like_SDR_e"/>
    <property type="match status" value="1"/>
</dbReference>
<dbReference type="InterPro" id="IPR016040">
    <property type="entry name" value="NAD(P)-bd_dom"/>
</dbReference>
<proteinExistence type="predicted"/>